<dbReference type="EMBL" id="JACICC010000002">
    <property type="protein sequence ID" value="MBB3808770.1"/>
    <property type="molecule type" value="Genomic_DNA"/>
</dbReference>
<keyword evidence="2" id="KW-1185">Reference proteome</keyword>
<comment type="caution">
    <text evidence="1">The sequence shown here is derived from an EMBL/GenBank/DDBJ whole genome shotgun (WGS) entry which is preliminary data.</text>
</comment>
<organism evidence="1 2">
    <name type="scientific">Pseudochelatococcus contaminans</name>
    <dbReference type="NCBI Taxonomy" id="1538103"/>
    <lineage>
        <taxon>Bacteria</taxon>
        <taxon>Pseudomonadati</taxon>
        <taxon>Pseudomonadota</taxon>
        <taxon>Alphaproteobacteria</taxon>
        <taxon>Hyphomicrobiales</taxon>
        <taxon>Chelatococcaceae</taxon>
        <taxon>Pseudochelatococcus</taxon>
    </lineage>
</organism>
<gene>
    <name evidence="1" type="ORF">FHS81_000840</name>
</gene>
<accession>A0A7W5Z2R9</accession>
<proteinExistence type="predicted"/>
<evidence type="ECO:0000313" key="2">
    <source>
        <dbReference type="Proteomes" id="UP000537592"/>
    </source>
</evidence>
<evidence type="ECO:0000313" key="1">
    <source>
        <dbReference type="EMBL" id="MBB3808770.1"/>
    </source>
</evidence>
<dbReference type="Proteomes" id="UP000537592">
    <property type="component" value="Unassembled WGS sequence"/>
</dbReference>
<protein>
    <submittedName>
        <fullName evidence="1">Uncharacterized protein</fullName>
    </submittedName>
</protein>
<dbReference type="RefSeq" id="WP_183750813.1">
    <property type="nucleotide sequence ID" value="NZ_JACICC010000002.1"/>
</dbReference>
<sequence length="75" mass="7831">MPLIITFTTDEGGNDRVSVDGSVEDATVTVTVQRALPDGISVTRQASVSHGDGALIGLGSFDLDEDEDTLNDLPI</sequence>
<reference evidence="1 2" key="1">
    <citation type="submission" date="2020-08" db="EMBL/GenBank/DDBJ databases">
        <title>Genomic Encyclopedia of Type Strains, Phase IV (KMG-IV): sequencing the most valuable type-strain genomes for metagenomic binning, comparative biology and taxonomic classification.</title>
        <authorList>
            <person name="Goeker M."/>
        </authorList>
    </citation>
    <scope>NUCLEOTIDE SEQUENCE [LARGE SCALE GENOMIC DNA]</scope>
    <source>
        <strain evidence="1 2">DSM 28760</strain>
    </source>
</reference>
<name>A0A7W5Z2R9_9HYPH</name>
<dbReference type="AlphaFoldDB" id="A0A7W5Z2R9"/>